<evidence type="ECO:0008006" key="3">
    <source>
        <dbReference type="Google" id="ProtNLM"/>
    </source>
</evidence>
<name>A0A6A5SS87_9PLEO</name>
<reference evidence="1" key="1">
    <citation type="journal article" date="2020" name="Stud. Mycol.">
        <title>101 Dothideomycetes genomes: a test case for predicting lifestyles and emergence of pathogens.</title>
        <authorList>
            <person name="Haridas S."/>
            <person name="Albert R."/>
            <person name="Binder M."/>
            <person name="Bloem J."/>
            <person name="Labutti K."/>
            <person name="Salamov A."/>
            <person name="Andreopoulos B."/>
            <person name="Baker S."/>
            <person name="Barry K."/>
            <person name="Bills G."/>
            <person name="Bluhm B."/>
            <person name="Cannon C."/>
            <person name="Castanera R."/>
            <person name="Culley D."/>
            <person name="Daum C."/>
            <person name="Ezra D."/>
            <person name="Gonzalez J."/>
            <person name="Henrissat B."/>
            <person name="Kuo A."/>
            <person name="Liang C."/>
            <person name="Lipzen A."/>
            <person name="Lutzoni F."/>
            <person name="Magnuson J."/>
            <person name="Mondo S."/>
            <person name="Nolan M."/>
            <person name="Ohm R."/>
            <person name="Pangilinan J."/>
            <person name="Park H.-J."/>
            <person name="Ramirez L."/>
            <person name="Alfaro M."/>
            <person name="Sun H."/>
            <person name="Tritt A."/>
            <person name="Yoshinaga Y."/>
            <person name="Zwiers L.-H."/>
            <person name="Turgeon B."/>
            <person name="Goodwin S."/>
            <person name="Spatafora J."/>
            <person name="Crous P."/>
            <person name="Grigoriev I."/>
        </authorList>
    </citation>
    <scope>NUCLEOTIDE SEQUENCE</scope>
    <source>
        <strain evidence="1">CBS 161.51</strain>
    </source>
</reference>
<dbReference type="GO" id="GO:0008237">
    <property type="term" value="F:metallopeptidase activity"/>
    <property type="evidence" value="ECO:0007669"/>
    <property type="project" value="InterPro"/>
</dbReference>
<dbReference type="Gene3D" id="3.40.390.10">
    <property type="entry name" value="Collagenase (Catalytic Domain)"/>
    <property type="match status" value="1"/>
</dbReference>
<gene>
    <name evidence="1" type="ORF">EJ02DRAFT_422117</name>
</gene>
<dbReference type="InterPro" id="IPR024079">
    <property type="entry name" value="MetalloPept_cat_dom_sf"/>
</dbReference>
<dbReference type="SUPFAM" id="SSF55486">
    <property type="entry name" value="Metalloproteases ('zincins'), catalytic domain"/>
    <property type="match status" value="1"/>
</dbReference>
<protein>
    <recommendedName>
        <fullName evidence="3">Lysine-specific metallo-endopeptidase domain-containing protein</fullName>
    </recommendedName>
</protein>
<dbReference type="EMBL" id="ML976034">
    <property type="protein sequence ID" value="KAF1942532.1"/>
    <property type="molecule type" value="Genomic_DNA"/>
</dbReference>
<sequence length="236" mass="25975">MRAITSFASRAAENALAPYLRYFARSDDEDDFQKNVNDIFSLITGTASNDGAIGSIVGTFVIDNLDFGANNPGEDDCTDEGTLAYTLRDANENEREKIHFCDPAWTRPSLENVDCGSLDPFPSTKMDTFSRIALHEMMHYSSVGPPSSLGEQIKDGVNADNERAYGPDRTHGLIAEEQDDDPFGAVQNADSYAWMALDTYASYKCAADQSDNNWATFFTQNPPDYVPEDDSDSAKV</sequence>
<dbReference type="Proteomes" id="UP000800038">
    <property type="component" value="Unassembled WGS sequence"/>
</dbReference>
<organism evidence="1 2">
    <name type="scientific">Clathrospora elynae</name>
    <dbReference type="NCBI Taxonomy" id="706981"/>
    <lineage>
        <taxon>Eukaryota</taxon>
        <taxon>Fungi</taxon>
        <taxon>Dikarya</taxon>
        <taxon>Ascomycota</taxon>
        <taxon>Pezizomycotina</taxon>
        <taxon>Dothideomycetes</taxon>
        <taxon>Pleosporomycetidae</taxon>
        <taxon>Pleosporales</taxon>
        <taxon>Diademaceae</taxon>
        <taxon>Clathrospora</taxon>
    </lineage>
</organism>
<dbReference type="OrthoDB" id="2119228at2759"/>
<evidence type="ECO:0000313" key="2">
    <source>
        <dbReference type="Proteomes" id="UP000800038"/>
    </source>
</evidence>
<dbReference type="AlphaFoldDB" id="A0A6A5SS87"/>
<keyword evidence="2" id="KW-1185">Reference proteome</keyword>
<accession>A0A6A5SS87</accession>
<proteinExistence type="predicted"/>
<evidence type="ECO:0000313" key="1">
    <source>
        <dbReference type="EMBL" id="KAF1942532.1"/>
    </source>
</evidence>